<proteinExistence type="inferred from homology"/>
<dbReference type="GO" id="GO:0006511">
    <property type="term" value="P:ubiquitin-dependent protein catabolic process"/>
    <property type="evidence" value="ECO:0007669"/>
    <property type="project" value="InterPro"/>
</dbReference>
<dbReference type="Proteomes" id="UP000094455">
    <property type="component" value="Unassembled WGS sequence"/>
</dbReference>
<sequence>EGRSLTVDRRVVEVSVYVRNLLRNLHSPRDQCIEIPLDNISYDTMELILRWCKHYYDEVGNWPDNVMDDYQARVSRPVLDLWEREFLDVDAETLKKIILASNFLNIRPLLDTTCKIIAELFRGKSPREIINAFN</sequence>
<feature type="non-terminal residue" evidence="4">
    <location>
        <position position="1"/>
    </location>
</feature>
<dbReference type="OrthoDB" id="2342932at2759"/>
<keyword evidence="2" id="KW-0833">Ubl conjugation pathway</keyword>
<evidence type="ECO:0000313" key="5">
    <source>
        <dbReference type="Proteomes" id="UP000094455"/>
    </source>
</evidence>
<dbReference type="Pfam" id="PF01466">
    <property type="entry name" value="Skp1"/>
    <property type="match status" value="1"/>
</dbReference>
<name>A0A1E3NG00_9ASCO</name>
<feature type="non-terminal residue" evidence="4">
    <location>
        <position position="134"/>
    </location>
</feature>
<feature type="domain" description="SKP1 component dimerisation" evidence="3">
    <location>
        <begin position="108"/>
        <end position="134"/>
    </location>
</feature>
<dbReference type="STRING" id="763406.A0A1E3NG00"/>
<dbReference type="SUPFAM" id="SSF81382">
    <property type="entry name" value="Skp1 dimerisation domain-like"/>
    <property type="match status" value="1"/>
</dbReference>
<dbReference type="RefSeq" id="XP_019016162.1">
    <property type="nucleotide sequence ID" value="XM_019162414.1"/>
</dbReference>
<organism evidence="4 5">
    <name type="scientific">Pichia membranifaciens NRRL Y-2026</name>
    <dbReference type="NCBI Taxonomy" id="763406"/>
    <lineage>
        <taxon>Eukaryota</taxon>
        <taxon>Fungi</taxon>
        <taxon>Dikarya</taxon>
        <taxon>Ascomycota</taxon>
        <taxon>Saccharomycotina</taxon>
        <taxon>Pichiomycetes</taxon>
        <taxon>Pichiales</taxon>
        <taxon>Pichiaceae</taxon>
        <taxon>Pichia</taxon>
    </lineage>
</organism>
<dbReference type="PIRSF" id="PIRSF028729">
    <property type="entry name" value="E3_ubiquit_lig_SCF_Skp"/>
    <property type="match status" value="1"/>
</dbReference>
<dbReference type="SMART" id="SM00512">
    <property type="entry name" value="Skp1"/>
    <property type="match status" value="1"/>
</dbReference>
<evidence type="ECO:0000259" key="3">
    <source>
        <dbReference type="Pfam" id="PF01466"/>
    </source>
</evidence>
<dbReference type="Gene3D" id="3.30.710.10">
    <property type="entry name" value="Potassium Channel Kv1.1, Chain A"/>
    <property type="match status" value="1"/>
</dbReference>
<evidence type="ECO:0000256" key="2">
    <source>
        <dbReference type="ARBA" id="ARBA00022786"/>
    </source>
</evidence>
<evidence type="ECO:0000313" key="4">
    <source>
        <dbReference type="EMBL" id="ODQ45049.1"/>
    </source>
</evidence>
<evidence type="ECO:0000256" key="1">
    <source>
        <dbReference type="ARBA" id="ARBA00009993"/>
    </source>
</evidence>
<protein>
    <recommendedName>
        <fullName evidence="3">SKP1 component dimerisation domain-containing protein</fullName>
    </recommendedName>
</protein>
<dbReference type="SUPFAM" id="SSF54695">
    <property type="entry name" value="POZ domain"/>
    <property type="match status" value="1"/>
</dbReference>
<dbReference type="InterPro" id="IPR001232">
    <property type="entry name" value="SKP1-like"/>
</dbReference>
<dbReference type="EMBL" id="KV454005">
    <property type="protein sequence ID" value="ODQ45049.1"/>
    <property type="molecule type" value="Genomic_DNA"/>
</dbReference>
<dbReference type="AlphaFoldDB" id="A0A1E3NG00"/>
<dbReference type="InterPro" id="IPR036296">
    <property type="entry name" value="SKP1-like_dim_sf"/>
</dbReference>
<dbReference type="GeneID" id="30179101"/>
<accession>A0A1E3NG00</accession>
<keyword evidence="5" id="KW-1185">Reference proteome</keyword>
<dbReference type="InterPro" id="IPR016897">
    <property type="entry name" value="SKP1"/>
</dbReference>
<gene>
    <name evidence="4" type="ORF">PICMEDRAFT_25799</name>
</gene>
<reference evidence="4 5" key="1">
    <citation type="journal article" date="2016" name="Proc. Natl. Acad. Sci. U.S.A.">
        <title>Comparative genomics of biotechnologically important yeasts.</title>
        <authorList>
            <person name="Riley R."/>
            <person name="Haridas S."/>
            <person name="Wolfe K.H."/>
            <person name="Lopes M.R."/>
            <person name="Hittinger C.T."/>
            <person name="Goeker M."/>
            <person name="Salamov A.A."/>
            <person name="Wisecaver J.H."/>
            <person name="Long T.M."/>
            <person name="Calvey C.H."/>
            <person name="Aerts A.L."/>
            <person name="Barry K.W."/>
            <person name="Choi C."/>
            <person name="Clum A."/>
            <person name="Coughlan A.Y."/>
            <person name="Deshpande S."/>
            <person name="Douglass A.P."/>
            <person name="Hanson S.J."/>
            <person name="Klenk H.-P."/>
            <person name="LaButti K.M."/>
            <person name="Lapidus A."/>
            <person name="Lindquist E.A."/>
            <person name="Lipzen A.M."/>
            <person name="Meier-Kolthoff J.P."/>
            <person name="Ohm R.A."/>
            <person name="Otillar R.P."/>
            <person name="Pangilinan J.L."/>
            <person name="Peng Y."/>
            <person name="Rokas A."/>
            <person name="Rosa C.A."/>
            <person name="Scheuner C."/>
            <person name="Sibirny A.A."/>
            <person name="Slot J.C."/>
            <person name="Stielow J.B."/>
            <person name="Sun H."/>
            <person name="Kurtzman C.P."/>
            <person name="Blackwell M."/>
            <person name="Grigoriev I.V."/>
            <person name="Jeffries T.W."/>
        </authorList>
    </citation>
    <scope>NUCLEOTIDE SEQUENCE [LARGE SCALE GENOMIC DNA]</scope>
    <source>
        <strain evidence="4 5">NRRL Y-2026</strain>
    </source>
</reference>
<dbReference type="InterPro" id="IPR016072">
    <property type="entry name" value="Skp1_comp_dimer"/>
</dbReference>
<dbReference type="InterPro" id="IPR011333">
    <property type="entry name" value="SKP1/BTB/POZ_sf"/>
</dbReference>
<dbReference type="PANTHER" id="PTHR11165">
    <property type="entry name" value="SKP1"/>
    <property type="match status" value="1"/>
</dbReference>
<comment type="similarity">
    <text evidence="1">Belongs to the SKP1 family.</text>
</comment>